<sequence>MGIKNWTVTVESVKSTAARELYLNNLNHQNHSNTERIINIWGNAQTSLNIQYQCEKRRLQQAMKRKGGRPPLAAMEYVFTLPKGIRPTKQQWQSILKRVVSNLSHSIGLNPRDFNGIVRAVLHQQEQNALLGTGDHLHVVIGKFNNNGLYLSELQKKGAIYTAKLSFNAAVRDELGIDHNDYIAKKNYVKSAKKRVPQWKVKSARQREEQDRSLTLIEANLNKVLNQCEKWLRAFELGDRKQMNRQYNRITKSLNFLLQEDIQSDKFVQLVDSMTKAIDKKSKKVQLPKLTTNI</sequence>
<dbReference type="KEGG" id="vzi:G5S32_13185"/>
<dbReference type="AlphaFoldDB" id="A0A6G7CL87"/>
<keyword evidence="2" id="KW-1185">Reference proteome</keyword>
<name>A0A6G7CL87_9VIBR</name>
<dbReference type="Proteomes" id="UP000503003">
    <property type="component" value="Chromosome 1"/>
</dbReference>
<evidence type="ECO:0000313" key="2">
    <source>
        <dbReference type="Proteomes" id="UP000503003"/>
    </source>
</evidence>
<organism evidence="1 2">
    <name type="scientific">Vibrio ziniensis</name>
    <dbReference type="NCBI Taxonomy" id="2711221"/>
    <lineage>
        <taxon>Bacteria</taxon>
        <taxon>Pseudomonadati</taxon>
        <taxon>Pseudomonadota</taxon>
        <taxon>Gammaproteobacteria</taxon>
        <taxon>Vibrionales</taxon>
        <taxon>Vibrionaceae</taxon>
        <taxon>Vibrio</taxon>
    </lineage>
</organism>
<dbReference type="RefSeq" id="WP_165312413.1">
    <property type="nucleotide sequence ID" value="NZ_CP049331.1"/>
</dbReference>
<gene>
    <name evidence="1" type="ORF">G5S32_13185</name>
</gene>
<dbReference type="EMBL" id="CP049331">
    <property type="protein sequence ID" value="QIH42862.1"/>
    <property type="molecule type" value="Genomic_DNA"/>
</dbReference>
<proteinExistence type="predicted"/>
<evidence type="ECO:0000313" key="1">
    <source>
        <dbReference type="EMBL" id="QIH42862.1"/>
    </source>
</evidence>
<protein>
    <submittedName>
        <fullName evidence="1">Uncharacterized protein</fullName>
    </submittedName>
</protein>
<accession>A0A6G7CL87</accession>
<reference evidence="1 2" key="1">
    <citation type="submission" date="2020-02" db="EMBL/GenBank/DDBJ databases">
        <title>A complete genome of a marine bacterium Vibrio sp. ZWAL4003 isolated from the mangrove sediment with the ability to degrade polysaccharides.</title>
        <authorList>
            <person name="Wu J."/>
            <person name="Qu W."/>
            <person name="Zeng R."/>
        </authorList>
    </citation>
    <scope>NUCLEOTIDE SEQUENCE [LARGE SCALE GENOMIC DNA]</scope>
    <source>
        <strain evidence="1 2">ZWAL4003</strain>
    </source>
</reference>